<comment type="similarity">
    <text evidence="10 11">Belongs to the TonB-dependent receptor family.</text>
</comment>
<keyword evidence="3 10" id="KW-1134">Transmembrane beta strand</keyword>
<accession>A0ABY3YKA1</accession>
<dbReference type="Gene3D" id="2.40.170.20">
    <property type="entry name" value="TonB-dependent receptor, beta-barrel domain"/>
    <property type="match status" value="1"/>
</dbReference>
<evidence type="ECO:0000313" key="16">
    <source>
        <dbReference type="EMBL" id="UNY98123.1"/>
    </source>
</evidence>
<dbReference type="RefSeq" id="WP_242936533.1">
    <property type="nucleotide sequence ID" value="NZ_CP094326.1"/>
</dbReference>
<keyword evidence="17" id="KW-1185">Reference proteome</keyword>
<dbReference type="PROSITE" id="PS52016">
    <property type="entry name" value="TONB_DEPENDENT_REC_3"/>
    <property type="match status" value="1"/>
</dbReference>
<gene>
    <name evidence="16" type="ORF">MQE36_13640</name>
</gene>
<comment type="subcellular location">
    <subcellularLocation>
        <location evidence="1 10">Cell outer membrane</location>
        <topology evidence="1 10">Multi-pass membrane protein</topology>
    </subcellularLocation>
</comment>
<evidence type="ECO:0000259" key="15">
    <source>
        <dbReference type="Pfam" id="PF07715"/>
    </source>
</evidence>
<evidence type="ECO:0000256" key="5">
    <source>
        <dbReference type="ARBA" id="ARBA00022729"/>
    </source>
</evidence>
<keyword evidence="7 10" id="KW-0472">Membrane</keyword>
<dbReference type="InterPro" id="IPR037066">
    <property type="entry name" value="Plug_dom_sf"/>
</dbReference>
<dbReference type="Gene3D" id="2.170.130.10">
    <property type="entry name" value="TonB-dependent receptor, plug domain"/>
    <property type="match status" value="1"/>
</dbReference>
<dbReference type="InterPro" id="IPR039426">
    <property type="entry name" value="TonB-dep_rcpt-like"/>
</dbReference>
<feature type="signal peptide" evidence="13">
    <location>
        <begin position="1"/>
        <end position="20"/>
    </location>
</feature>
<keyword evidence="2 10" id="KW-0813">Transport</keyword>
<dbReference type="SUPFAM" id="SSF49464">
    <property type="entry name" value="Carboxypeptidase regulatory domain-like"/>
    <property type="match status" value="1"/>
</dbReference>
<keyword evidence="9 10" id="KW-0998">Cell outer membrane</keyword>
<evidence type="ECO:0000256" key="3">
    <source>
        <dbReference type="ARBA" id="ARBA00022452"/>
    </source>
</evidence>
<evidence type="ECO:0000256" key="13">
    <source>
        <dbReference type="SAM" id="SignalP"/>
    </source>
</evidence>
<evidence type="ECO:0000256" key="2">
    <source>
        <dbReference type="ARBA" id="ARBA00022448"/>
    </source>
</evidence>
<dbReference type="Pfam" id="PF13715">
    <property type="entry name" value="CarbopepD_reg_2"/>
    <property type="match status" value="1"/>
</dbReference>
<evidence type="ECO:0000256" key="9">
    <source>
        <dbReference type="ARBA" id="ARBA00023237"/>
    </source>
</evidence>
<keyword evidence="8 16" id="KW-0675">Receptor</keyword>
<name>A0ABY3YKA1_9FLAO</name>
<sequence>MKKIFQVMLLSVITMTMLNAQNTVKGIVKDSEKDQPIPFASVYFPELEKGTETDTNGQFIIENLPEGTYKLVISSVGYTTFSQNVSTSDTPGINVMLKPSAIEMEEVIVSTPFHKLQRDNVMKVERASVAKLKTEGALTLAEGINNIAGVESVSTGIGIGKPVIRGLSGNRVLVYTQGIRLENQQFGDEHGLGINDAGIESVEVIKGPASLLYGSDALGGVLYLNPEKFAHSNSTGGDINMNYYSNTSGYNTNAGFKTSGEKFKFLIRGAYSSHADYKTGDGERVTNTRFNELDLKSGIGYQSGNFKTELRYNLNKSELGIPEEIGVQSKDRSPLEPYQDLTSHIFSSKSSFFFEKSSLDITLGYTHNNRQEFEEHHHDAHEEEEHEEHEAHEEGAALNMDLKTFNYNVRYNLPKLGKLETIVGIQGMHQTNKNTGEEVLIPDATTADIGFLATSHYHLDKIDFQFGIRYDNRSIDSEAHGVLTDEHYIEAVDKNFNSFNASLGTKLNFSEELDLRLNIASGFRAPNLAELTSNGVHHGTNRYEIGNQDLKNERNLQTDITLEYKNQHFEAFIDGFYNKLNDYIFLEPTGNMIDGAPVYNYVQEDAKLFGGETGFHLHPHPIHWLHFESSFEIVFGEQTNGDYLPLIPASSLTNTFRVEFDQNKKTLKSSYGFVTLKNVFDQNNASSFETTTDSYTLLNVGIGGKIGFGKQEMDFNLSVSNLLDESYYSHLSRLKTDGIYNIGRNISFGLSIPF</sequence>
<dbReference type="InterPro" id="IPR008969">
    <property type="entry name" value="CarboxyPept-like_regulatory"/>
</dbReference>
<evidence type="ECO:0000313" key="17">
    <source>
        <dbReference type="Proteomes" id="UP000829476"/>
    </source>
</evidence>
<evidence type="ECO:0000256" key="7">
    <source>
        <dbReference type="ARBA" id="ARBA00023136"/>
    </source>
</evidence>
<keyword evidence="5 13" id="KW-0732">Signal</keyword>
<proteinExistence type="inferred from homology"/>
<dbReference type="InterPro" id="IPR000531">
    <property type="entry name" value="Beta-barrel_TonB"/>
</dbReference>
<organism evidence="16 17">
    <name type="scientific">Zhouia spongiae</name>
    <dbReference type="NCBI Taxonomy" id="2202721"/>
    <lineage>
        <taxon>Bacteria</taxon>
        <taxon>Pseudomonadati</taxon>
        <taxon>Bacteroidota</taxon>
        <taxon>Flavobacteriia</taxon>
        <taxon>Flavobacteriales</taxon>
        <taxon>Flavobacteriaceae</taxon>
        <taxon>Zhouia</taxon>
    </lineage>
</organism>
<feature type="chain" id="PRO_5045896458" evidence="13">
    <location>
        <begin position="21"/>
        <end position="754"/>
    </location>
</feature>
<feature type="domain" description="TonB-dependent receptor-like beta-barrel" evidence="14">
    <location>
        <begin position="233"/>
        <end position="722"/>
    </location>
</feature>
<evidence type="ECO:0000256" key="8">
    <source>
        <dbReference type="ARBA" id="ARBA00023170"/>
    </source>
</evidence>
<feature type="region of interest" description="Disordered" evidence="12">
    <location>
        <begin position="374"/>
        <end position="393"/>
    </location>
</feature>
<dbReference type="PANTHER" id="PTHR30069">
    <property type="entry name" value="TONB-DEPENDENT OUTER MEMBRANE RECEPTOR"/>
    <property type="match status" value="1"/>
</dbReference>
<dbReference type="Proteomes" id="UP000829476">
    <property type="component" value="Chromosome"/>
</dbReference>
<dbReference type="Gene3D" id="2.60.40.1120">
    <property type="entry name" value="Carboxypeptidase-like, regulatory domain"/>
    <property type="match status" value="1"/>
</dbReference>
<evidence type="ECO:0000256" key="6">
    <source>
        <dbReference type="ARBA" id="ARBA00023077"/>
    </source>
</evidence>
<evidence type="ECO:0000259" key="14">
    <source>
        <dbReference type="Pfam" id="PF00593"/>
    </source>
</evidence>
<feature type="domain" description="TonB-dependent receptor plug" evidence="15">
    <location>
        <begin position="120"/>
        <end position="221"/>
    </location>
</feature>
<dbReference type="SUPFAM" id="SSF56935">
    <property type="entry name" value="Porins"/>
    <property type="match status" value="1"/>
</dbReference>
<dbReference type="EMBL" id="CP094326">
    <property type="protein sequence ID" value="UNY98123.1"/>
    <property type="molecule type" value="Genomic_DNA"/>
</dbReference>
<evidence type="ECO:0000256" key="4">
    <source>
        <dbReference type="ARBA" id="ARBA00022692"/>
    </source>
</evidence>
<reference evidence="16 17" key="1">
    <citation type="journal article" date="2018" name="Int. J. Syst. Evol. Microbiol.">
        <title>Zhouia spongiae sp. nov., isolated from a marine sponge.</title>
        <authorList>
            <person name="Zhuang L."/>
            <person name="Lin B."/>
            <person name="Qin F."/>
            <person name="Luo L."/>
        </authorList>
    </citation>
    <scope>NUCLEOTIDE SEQUENCE [LARGE SCALE GENOMIC DNA]</scope>
    <source>
        <strain evidence="16 17">HN-Y44</strain>
    </source>
</reference>
<dbReference type="Pfam" id="PF07715">
    <property type="entry name" value="Plug"/>
    <property type="match status" value="1"/>
</dbReference>
<dbReference type="Pfam" id="PF00593">
    <property type="entry name" value="TonB_dep_Rec_b-barrel"/>
    <property type="match status" value="1"/>
</dbReference>
<protein>
    <submittedName>
        <fullName evidence="16">TonB-dependent receptor</fullName>
    </submittedName>
</protein>
<evidence type="ECO:0000256" key="1">
    <source>
        <dbReference type="ARBA" id="ARBA00004571"/>
    </source>
</evidence>
<evidence type="ECO:0000256" key="10">
    <source>
        <dbReference type="PROSITE-ProRule" id="PRU01360"/>
    </source>
</evidence>
<dbReference type="PANTHER" id="PTHR30069:SF29">
    <property type="entry name" value="HEMOGLOBIN AND HEMOGLOBIN-HAPTOGLOBIN-BINDING PROTEIN 1-RELATED"/>
    <property type="match status" value="1"/>
</dbReference>
<evidence type="ECO:0000256" key="11">
    <source>
        <dbReference type="RuleBase" id="RU003357"/>
    </source>
</evidence>
<dbReference type="InterPro" id="IPR036942">
    <property type="entry name" value="Beta-barrel_TonB_sf"/>
</dbReference>
<evidence type="ECO:0000256" key="12">
    <source>
        <dbReference type="SAM" id="MobiDB-lite"/>
    </source>
</evidence>
<keyword evidence="6 11" id="KW-0798">TonB box</keyword>
<dbReference type="InterPro" id="IPR012910">
    <property type="entry name" value="Plug_dom"/>
</dbReference>
<keyword evidence="4 10" id="KW-0812">Transmembrane</keyword>